<evidence type="ECO:0000313" key="5">
    <source>
        <dbReference type="Proteomes" id="UP001240447"/>
    </source>
</evidence>
<dbReference type="PROSITE" id="PS50234">
    <property type="entry name" value="VWFA"/>
    <property type="match status" value="1"/>
</dbReference>
<comment type="caution">
    <text evidence="4">The sequence shown here is derived from an EMBL/GenBank/DDBJ whole genome shotgun (WGS) entry which is preliminary data.</text>
</comment>
<evidence type="ECO:0000256" key="1">
    <source>
        <dbReference type="SAM" id="MobiDB-lite"/>
    </source>
</evidence>
<feature type="region of interest" description="Disordered" evidence="1">
    <location>
        <begin position="27"/>
        <end position="56"/>
    </location>
</feature>
<feature type="compositionally biased region" description="Low complexity" evidence="1">
    <location>
        <begin position="27"/>
        <end position="49"/>
    </location>
</feature>
<dbReference type="Gene3D" id="3.40.50.410">
    <property type="entry name" value="von Willebrand factor, type A domain"/>
    <property type="match status" value="1"/>
</dbReference>
<name>A0ABT9NLU3_9ACTN</name>
<organism evidence="4 5">
    <name type="scientific">Nocardioides massiliensis</name>
    <dbReference type="NCBI Taxonomy" id="1325935"/>
    <lineage>
        <taxon>Bacteria</taxon>
        <taxon>Bacillati</taxon>
        <taxon>Actinomycetota</taxon>
        <taxon>Actinomycetes</taxon>
        <taxon>Propionibacteriales</taxon>
        <taxon>Nocardioidaceae</taxon>
        <taxon>Nocardioides</taxon>
    </lineage>
</organism>
<evidence type="ECO:0000259" key="3">
    <source>
        <dbReference type="PROSITE" id="PS50234"/>
    </source>
</evidence>
<evidence type="ECO:0000313" key="4">
    <source>
        <dbReference type="EMBL" id="MDP9821389.1"/>
    </source>
</evidence>
<evidence type="ECO:0000256" key="2">
    <source>
        <dbReference type="SAM" id="SignalP"/>
    </source>
</evidence>
<feature type="signal peptide" evidence="2">
    <location>
        <begin position="1"/>
        <end position="23"/>
    </location>
</feature>
<dbReference type="InterPro" id="IPR036465">
    <property type="entry name" value="vWFA_dom_sf"/>
</dbReference>
<keyword evidence="4" id="KW-0132">Cell division</keyword>
<dbReference type="SMART" id="SM00327">
    <property type="entry name" value="VWA"/>
    <property type="match status" value="1"/>
</dbReference>
<dbReference type="PROSITE" id="PS51257">
    <property type="entry name" value="PROKAR_LIPOPROTEIN"/>
    <property type="match status" value="1"/>
</dbReference>
<keyword evidence="2" id="KW-0732">Signal</keyword>
<gene>
    <name evidence="4" type="ORF">J2S59_001198</name>
</gene>
<dbReference type="RefSeq" id="WP_068123489.1">
    <property type="nucleotide sequence ID" value="NZ_CCXJ01000659.1"/>
</dbReference>
<dbReference type="Pfam" id="PF00092">
    <property type="entry name" value="VWA"/>
    <property type="match status" value="1"/>
</dbReference>
<dbReference type="InterPro" id="IPR002035">
    <property type="entry name" value="VWF_A"/>
</dbReference>
<feature type="domain" description="VWFA" evidence="3">
    <location>
        <begin position="122"/>
        <end position="310"/>
    </location>
</feature>
<dbReference type="GO" id="GO:0051301">
    <property type="term" value="P:cell division"/>
    <property type="evidence" value="ECO:0007669"/>
    <property type="project" value="UniProtKB-KW"/>
</dbReference>
<dbReference type="Proteomes" id="UP001240447">
    <property type="component" value="Unassembled WGS sequence"/>
</dbReference>
<dbReference type="EMBL" id="JAUSQM010000001">
    <property type="protein sequence ID" value="MDP9821389.1"/>
    <property type="molecule type" value="Genomic_DNA"/>
</dbReference>
<keyword evidence="4" id="KW-0131">Cell cycle</keyword>
<sequence>MGHTRVTGRLAAGVLSILLLAVAGCSSDPDPTPGDAADPGSPSASADPSLAGNPEDRFAALLEEHREVDHDPGEEPSGDEAYAAAMAEHAADLSDCGLTPNTTAEDCERPDSLGEDLEETINIQLLLDASGSMADPARGGTKMQVAQRVLRDFVATLPENANVSLRVFGHVGTGSGADKARSCAATERRVPFVPATSPRLRRGIGSVRPAGWTPLATAMDEARKDLDRVGSEASSNFVYVLSDGIETCEGDPVSAARRLSTAGVGVDVNIVGFDVDRDAARQLERAAKAAGGSYTDAQQADDLEDAFSSYDWAAWTRYYNCRSGTAIRNYNTEAGTAIRNSNCITGAVIREANTITGEAIRRSNEISGGAIREYNAISAALRSGDDDPELHAQVQELARERRDALLATAREIRDHVVDEARERRDTLVQAARQARDGLVAQALEERDAVLAEAQAARDAARP</sequence>
<proteinExistence type="predicted"/>
<dbReference type="SUPFAM" id="SSF53300">
    <property type="entry name" value="vWA-like"/>
    <property type="match status" value="1"/>
</dbReference>
<reference evidence="4 5" key="1">
    <citation type="submission" date="2023-07" db="EMBL/GenBank/DDBJ databases">
        <title>Sequencing the genomes of 1000 actinobacteria strains.</title>
        <authorList>
            <person name="Klenk H.-P."/>
        </authorList>
    </citation>
    <scope>NUCLEOTIDE SEQUENCE [LARGE SCALE GENOMIC DNA]</scope>
    <source>
        <strain evidence="4 5">GD13</strain>
    </source>
</reference>
<feature type="chain" id="PRO_5046352465" evidence="2">
    <location>
        <begin position="24"/>
        <end position="462"/>
    </location>
</feature>
<accession>A0ABT9NLU3</accession>
<protein>
    <submittedName>
        <fullName evidence="4">Cell division septum initiation protein DivIVA</fullName>
    </submittedName>
</protein>
<keyword evidence="5" id="KW-1185">Reference proteome</keyword>